<evidence type="ECO:0000256" key="4">
    <source>
        <dbReference type="ARBA" id="ARBA00022597"/>
    </source>
</evidence>
<dbReference type="SUPFAM" id="SSF53062">
    <property type="entry name" value="PTS system fructose IIA component-like"/>
    <property type="match status" value="1"/>
</dbReference>
<protein>
    <recommendedName>
        <fullName evidence="8">PTS EIIA type-4 domain-containing protein</fullName>
    </recommendedName>
</protein>
<keyword evidence="3" id="KW-0963">Cytoplasm</keyword>
<evidence type="ECO:0000256" key="5">
    <source>
        <dbReference type="ARBA" id="ARBA00022679"/>
    </source>
</evidence>
<feature type="domain" description="PTS EIIA type-4" evidence="8">
    <location>
        <begin position="5"/>
        <end position="126"/>
    </location>
</feature>
<dbReference type="InterPro" id="IPR033887">
    <property type="entry name" value="PTS_IIA_man"/>
</dbReference>
<dbReference type="InterPro" id="IPR036662">
    <property type="entry name" value="PTS_EIIA_man-typ_sf"/>
</dbReference>
<dbReference type="GO" id="GO:0016020">
    <property type="term" value="C:membrane"/>
    <property type="evidence" value="ECO:0007669"/>
    <property type="project" value="InterPro"/>
</dbReference>
<comment type="subcellular location">
    <subcellularLocation>
        <location evidence="1">Cytoplasm</location>
    </subcellularLocation>
</comment>
<dbReference type="Proteomes" id="UP000195024">
    <property type="component" value="Unassembled WGS sequence"/>
</dbReference>
<dbReference type="Gene3D" id="3.40.50.510">
    <property type="entry name" value="Phosphotransferase system, mannose-type IIA component"/>
    <property type="match status" value="1"/>
</dbReference>
<organism evidence="9 10">
    <name type="scientific">Enterococcus mundtii</name>
    <dbReference type="NCBI Taxonomy" id="53346"/>
    <lineage>
        <taxon>Bacteria</taxon>
        <taxon>Bacillati</taxon>
        <taxon>Bacillota</taxon>
        <taxon>Bacilli</taxon>
        <taxon>Lactobacillales</taxon>
        <taxon>Enterococcaceae</taxon>
        <taxon>Enterococcus</taxon>
    </lineage>
</organism>
<dbReference type="PANTHER" id="PTHR33799">
    <property type="entry name" value="PTS PERMEASE-RELATED-RELATED"/>
    <property type="match status" value="1"/>
</dbReference>
<dbReference type="AlphaFoldDB" id="A0A242L2J4"/>
<dbReference type="GO" id="GO:0009401">
    <property type="term" value="P:phosphoenolpyruvate-dependent sugar phosphotransferase system"/>
    <property type="evidence" value="ECO:0007669"/>
    <property type="project" value="UniProtKB-KW"/>
</dbReference>
<dbReference type="InterPro" id="IPR004701">
    <property type="entry name" value="PTS_EIIA_man-typ"/>
</dbReference>
<name>A0A242L2J4_ENTMU</name>
<dbReference type="Pfam" id="PF03610">
    <property type="entry name" value="EIIA-man"/>
    <property type="match status" value="1"/>
</dbReference>
<keyword evidence="5" id="KW-0808">Transferase</keyword>
<keyword evidence="2" id="KW-0813">Transport</keyword>
<accession>A0A242L2J4</accession>
<evidence type="ECO:0000256" key="1">
    <source>
        <dbReference type="ARBA" id="ARBA00004496"/>
    </source>
</evidence>
<evidence type="ECO:0000259" key="8">
    <source>
        <dbReference type="PROSITE" id="PS51096"/>
    </source>
</evidence>
<dbReference type="InterPro" id="IPR051471">
    <property type="entry name" value="Bacterial_PTS_sugar_comp"/>
</dbReference>
<dbReference type="GO" id="GO:0016301">
    <property type="term" value="F:kinase activity"/>
    <property type="evidence" value="ECO:0007669"/>
    <property type="project" value="UniProtKB-KW"/>
</dbReference>
<gene>
    <name evidence="9" type="ORF">A5802_002156</name>
</gene>
<dbReference type="EMBL" id="NGMS01000001">
    <property type="protein sequence ID" value="OTP28414.1"/>
    <property type="molecule type" value="Genomic_DNA"/>
</dbReference>
<dbReference type="PANTHER" id="PTHR33799:SF1">
    <property type="entry name" value="PTS SYSTEM MANNOSE-SPECIFIC EIIAB COMPONENT-RELATED"/>
    <property type="match status" value="1"/>
</dbReference>
<evidence type="ECO:0000256" key="7">
    <source>
        <dbReference type="ARBA" id="ARBA00022777"/>
    </source>
</evidence>
<evidence type="ECO:0000313" key="10">
    <source>
        <dbReference type="Proteomes" id="UP000195024"/>
    </source>
</evidence>
<dbReference type="PROSITE" id="PS51096">
    <property type="entry name" value="PTS_EIIA_TYPE_4"/>
    <property type="match status" value="1"/>
</dbReference>
<dbReference type="CDD" id="cd00006">
    <property type="entry name" value="PTS_IIA_man"/>
    <property type="match status" value="1"/>
</dbReference>
<evidence type="ECO:0000313" key="9">
    <source>
        <dbReference type="EMBL" id="OTP28414.1"/>
    </source>
</evidence>
<keyword evidence="7" id="KW-0418">Kinase</keyword>
<evidence type="ECO:0000256" key="6">
    <source>
        <dbReference type="ARBA" id="ARBA00022683"/>
    </source>
</evidence>
<keyword evidence="4" id="KW-0762">Sugar transport</keyword>
<dbReference type="GO" id="GO:0005737">
    <property type="term" value="C:cytoplasm"/>
    <property type="evidence" value="ECO:0007669"/>
    <property type="project" value="UniProtKB-SubCell"/>
</dbReference>
<sequence length="142" mass="16103">MKAVEQIVILASHGRFASGILHSLELICGKKQSVVAIDCYVEETFDLTTTVDTLMQTYKHSEVIVITDIFGGSVNNEFLRYIQQPNFYLIAGLNLPLLIELTTQFQRRGAISETIHQTLANSKEMIQFCNDSVEKEIEEEEF</sequence>
<proteinExistence type="predicted"/>
<evidence type="ECO:0000256" key="2">
    <source>
        <dbReference type="ARBA" id="ARBA00022448"/>
    </source>
</evidence>
<comment type="caution">
    <text evidence="9">The sequence shown here is derived from an EMBL/GenBank/DDBJ whole genome shotgun (WGS) entry which is preliminary data.</text>
</comment>
<reference evidence="9 10" key="1">
    <citation type="submission" date="2017-05" db="EMBL/GenBank/DDBJ databases">
        <title>The Genome Sequence of Enterococcus mundtii 6B1_DIV0119.</title>
        <authorList>
            <consortium name="The Broad Institute Genomics Platform"/>
            <consortium name="The Broad Institute Genomic Center for Infectious Diseases"/>
            <person name="Earl A."/>
            <person name="Manson A."/>
            <person name="Schwartman J."/>
            <person name="Gilmore M."/>
            <person name="Abouelleil A."/>
            <person name="Cao P."/>
            <person name="Chapman S."/>
            <person name="Cusick C."/>
            <person name="Shea T."/>
            <person name="Young S."/>
            <person name="Neafsey D."/>
            <person name="Nusbaum C."/>
            <person name="Birren B."/>
        </authorList>
    </citation>
    <scope>NUCLEOTIDE SEQUENCE [LARGE SCALE GENOMIC DNA]</scope>
    <source>
        <strain evidence="9 10">6B1_DIV0119</strain>
    </source>
</reference>
<keyword evidence="6" id="KW-0598">Phosphotransferase system</keyword>
<evidence type="ECO:0000256" key="3">
    <source>
        <dbReference type="ARBA" id="ARBA00022490"/>
    </source>
</evidence>